<feature type="compositionally biased region" description="Pro residues" evidence="1">
    <location>
        <begin position="209"/>
        <end position="226"/>
    </location>
</feature>
<feature type="compositionally biased region" description="Pro residues" evidence="1">
    <location>
        <begin position="190"/>
        <end position="202"/>
    </location>
</feature>
<dbReference type="RefSeq" id="WP_184953208.1">
    <property type="nucleotide sequence ID" value="NZ_BOMC01000035.1"/>
</dbReference>
<proteinExistence type="predicted"/>
<accession>A0A7W7CU62</accession>
<feature type="transmembrane region" description="Helical" evidence="2">
    <location>
        <begin position="237"/>
        <end position="255"/>
    </location>
</feature>
<dbReference type="EMBL" id="JACHMF010000001">
    <property type="protein sequence ID" value="MBB4694770.1"/>
    <property type="molecule type" value="Genomic_DNA"/>
</dbReference>
<keyword evidence="4" id="KW-1185">Reference proteome</keyword>
<sequence>MADPQPEETRPANGVPDPTRVDNGSEPSTVDAPVRWSGSAAVPAPAPKTPWWRRHQPPQPAPPAEPHDHWATTPAVDPWADQDTPWDSLALDLEGTEAEAATPKPAPPLPPATLDPTRLEQAAPAPPRTRIEPPAAPPAPPPPPVSKPSNRPPVAAPPPPTKNAPKLSRKERKRLKNAPQPTANRLPIQTRPPGPPGPPPGPIVNGRPLPAPPPWAPRQPARPLPPPRRKRRWGRRLALLSLIGVVCCCGLPFAWTQSPAAEQYPVTAALPDSFSDLQLRDTEETGPSGFAGVYRDARGKRVTVFGETGFRLTPGTDVRTRIEQAAADYGLQDVQSFDLGEFGAHERCGAGRDNGTSVVVCTWADHGSLATVLLTRRSITDSAELVARLREEVLSPG</sequence>
<feature type="compositionally biased region" description="Pro residues" evidence="1">
    <location>
        <begin position="134"/>
        <end position="162"/>
    </location>
</feature>
<name>A0A7W7CU62_9ACTN</name>
<keyword evidence="2" id="KW-1133">Transmembrane helix</keyword>
<evidence type="ECO:0000256" key="1">
    <source>
        <dbReference type="SAM" id="MobiDB-lite"/>
    </source>
</evidence>
<keyword evidence="2" id="KW-0812">Transmembrane</keyword>
<feature type="region of interest" description="Disordered" evidence="1">
    <location>
        <begin position="1"/>
        <end position="229"/>
    </location>
</feature>
<reference evidence="3 4" key="1">
    <citation type="submission" date="2020-08" db="EMBL/GenBank/DDBJ databases">
        <title>Sequencing the genomes of 1000 actinobacteria strains.</title>
        <authorList>
            <person name="Klenk H.-P."/>
        </authorList>
    </citation>
    <scope>NUCLEOTIDE SEQUENCE [LARGE SCALE GENOMIC DNA]</scope>
    <source>
        <strain evidence="3 4">DSM 45518</strain>
    </source>
</reference>
<evidence type="ECO:0000313" key="4">
    <source>
        <dbReference type="Proteomes" id="UP000542742"/>
    </source>
</evidence>
<dbReference type="AlphaFoldDB" id="A0A7W7CU62"/>
<keyword evidence="2" id="KW-0472">Membrane</keyword>
<dbReference type="Proteomes" id="UP000542742">
    <property type="component" value="Unassembled WGS sequence"/>
</dbReference>
<feature type="compositionally biased region" description="Pro residues" evidence="1">
    <location>
        <begin position="104"/>
        <end position="113"/>
    </location>
</feature>
<evidence type="ECO:0000256" key="2">
    <source>
        <dbReference type="SAM" id="Phobius"/>
    </source>
</evidence>
<protein>
    <submittedName>
        <fullName evidence="3">Uncharacterized protein</fullName>
    </submittedName>
</protein>
<organism evidence="3 4">
    <name type="scientific">Paractinoplanes abujensis</name>
    <dbReference type="NCBI Taxonomy" id="882441"/>
    <lineage>
        <taxon>Bacteria</taxon>
        <taxon>Bacillati</taxon>
        <taxon>Actinomycetota</taxon>
        <taxon>Actinomycetes</taxon>
        <taxon>Micromonosporales</taxon>
        <taxon>Micromonosporaceae</taxon>
        <taxon>Paractinoplanes</taxon>
    </lineage>
</organism>
<feature type="compositionally biased region" description="Basic residues" evidence="1">
    <location>
        <begin position="167"/>
        <end position="176"/>
    </location>
</feature>
<evidence type="ECO:0000313" key="3">
    <source>
        <dbReference type="EMBL" id="MBB4694770.1"/>
    </source>
</evidence>
<gene>
    <name evidence="3" type="ORF">BKA14_004918</name>
</gene>
<comment type="caution">
    <text evidence="3">The sequence shown here is derived from an EMBL/GenBank/DDBJ whole genome shotgun (WGS) entry which is preliminary data.</text>
</comment>